<keyword evidence="1" id="KW-0732">Signal</keyword>
<dbReference type="PROSITE" id="PS51257">
    <property type="entry name" value="PROKAR_LIPOPROTEIN"/>
    <property type="match status" value="1"/>
</dbReference>
<dbReference type="KEGG" id="mlil:QLS71_002370"/>
<dbReference type="RefSeq" id="WP_308991132.1">
    <property type="nucleotide sequence ID" value="NZ_CP155618.1"/>
</dbReference>
<evidence type="ECO:0000259" key="2">
    <source>
        <dbReference type="Pfam" id="PF16405"/>
    </source>
</evidence>
<dbReference type="Pfam" id="PF16389">
    <property type="entry name" value="DUF4998"/>
    <property type="match status" value="1"/>
</dbReference>
<evidence type="ECO:0000256" key="1">
    <source>
        <dbReference type="SAM" id="SignalP"/>
    </source>
</evidence>
<keyword evidence="4" id="KW-1185">Reference proteome</keyword>
<reference evidence="3" key="1">
    <citation type="submission" date="2024-04" db="EMBL/GenBank/DDBJ databases">
        <title>Mariniflexile litorale, isolated from the shallow sediments of the Sea of Japan.</title>
        <authorList>
            <person name="Romanenko L."/>
            <person name="Isaeva M."/>
        </authorList>
    </citation>
    <scope>NUCLEOTIDE SEQUENCE [LARGE SCALE GENOMIC DNA]</scope>
    <source>
        <strain evidence="3">KMM 9835</strain>
    </source>
</reference>
<dbReference type="InterPro" id="IPR032181">
    <property type="entry name" value="DUF5013"/>
</dbReference>
<feature type="domain" description="DUF5013" evidence="2">
    <location>
        <begin position="244"/>
        <end position="392"/>
    </location>
</feature>
<dbReference type="AlphaFoldDB" id="A0AAU7EHU5"/>
<feature type="signal peptide" evidence="1">
    <location>
        <begin position="1"/>
        <end position="27"/>
    </location>
</feature>
<feature type="chain" id="PRO_5043560077" evidence="1">
    <location>
        <begin position="28"/>
        <end position="413"/>
    </location>
</feature>
<sequence length="413" mass="45800">MMKYILKKYYLQFIVVVALATSFGACSTMDEGYKEFLKDGEISYTGKIDSLHIFSGRNRVNVKGLFISDPKITECRIFWNSGSDSIVVPVVRTQGVDTLDVFIENLAENIYSFEVRTYDALGNISIAVSSIGSVFGDNYQASLYNRPYLSSSVYKGDANSTLKVEYGNIDLSTGVVGTQYVYTDVNDEEHVTTIPLADPSALPYYKKASSFKYRTTFLPNETAIDTFYVEYVTVDDVELVYVLNREIPFVSSDKSGRWGNLTDWTTNDAAKNHGGYGGWDSNSTGVFNIESGWGSPSITNGKVYQTLTLEAGNYKFKCSPRAKNGGIDSGYTIPEDFVYLAVAEGTDLPDSNAGVLETDPTTLGFVRFEKTMTPDMFEIMFTLTETKTISFGISTTQGQSRFCVIESFSLEKL</sequence>
<accession>A0AAU7EHU5</accession>
<dbReference type="Proteomes" id="UP001224325">
    <property type="component" value="Chromosome"/>
</dbReference>
<dbReference type="Pfam" id="PF16405">
    <property type="entry name" value="DUF5013"/>
    <property type="match status" value="1"/>
</dbReference>
<dbReference type="EMBL" id="CP155618">
    <property type="protein sequence ID" value="XBL14873.1"/>
    <property type="molecule type" value="Genomic_DNA"/>
</dbReference>
<evidence type="ECO:0000313" key="4">
    <source>
        <dbReference type="Proteomes" id="UP001224325"/>
    </source>
</evidence>
<evidence type="ECO:0000313" key="3">
    <source>
        <dbReference type="EMBL" id="XBL14873.1"/>
    </source>
</evidence>
<gene>
    <name evidence="3" type="ORF">QLS71_002370</name>
</gene>
<proteinExistence type="predicted"/>
<organism evidence="3 4">
    <name type="scientific">Mariniflexile litorale</name>
    <dbReference type="NCBI Taxonomy" id="3045158"/>
    <lineage>
        <taxon>Bacteria</taxon>
        <taxon>Pseudomonadati</taxon>
        <taxon>Bacteroidota</taxon>
        <taxon>Flavobacteriia</taxon>
        <taxon>Flavobacteriales</taxon>
        <taxon>Flavobacteriaceae</taxon>
        <taxon>Mariniflexile</taxon>
    </lineage>
</organism>
<name>A0AAU7EHU5_9FLAO</name>
<protein>
    <submittedName>
        <fullName evidence="3">DUF4998 domain-containing protein</fullName>
    </submittedName>
</protein>